<feature type="domain" description="M23ase beta-sheet core" evidence="2">
    <location>
        <begin position="321"/>
        <end position="410"/>
    </location>
</feature>
<dbReference type="Gene3D" id="2.60.40.10">
    <property type="entry name" value="Immunoglobulins"/>
    <property type="match status" value="1"/>
</dbReference>
<dbReference type="InterPro" id="IPR016047">
    <property type="entry name" value="M23ase_b-sheet_dom"/>
</dbReference>
<comment type="caution">
    <text evidence="3">The sequence shown here is derived from an EMBL/GenBank/DDBJ whole genome shotgun (WGS) entry which is preliminary data.</text>
</comment>
<dbReference type="Gene3D" id="2.70.70.10">
    <property type="entry name" value="Glucose Permease (Domain IIA)"/>
    <property type="match status" value="1"/>
</dbReference>
<accession>A0ABU4HN33</accession>
<gene>
    <name evidence="3" type="ORF">R7226_06420</name>
</gene>
<sequence>MKTTFAAALLGAAVVATAAAPAAFAQAGGAATVPSAPAAAPLSESAPATAAQPSIAAIACRAGCPAPGTVERGGTVSLSGQQLDGASAVVFLGGRGSKDDARVRVSGKSATQLDVKVPSTAKSGQVVVATAAGVASQSKTVSIRVVKAASSVSATLPAPVLAPVAGIAQLDAGISTSRAGKGVSAAQVAYISHAGAPVAVRIDVVRSDDGLSVFSDTRTAAPEQQQTLTWEGRGNSAGALALDGRYDVRVSVSTDASARTVFSADSGAVAGGAAPQGGSPAPTGSQRIGGFTFVGAVFPVQGTYNFGQSAARFGAGRSGHSHEGQDVMAKCGTPIVAAQGGVIKQKAYHGNAGNYVVIGSTASGDDHMYAHFRAPAVVSRGQRVATGQLLGYAGDTGSASACHLHFEIWSAPGWYSGGSPSDPLATLKTWAAAG</sequence>
<dbReference type="InterPro" id="IPR011055">
    <property type="entry name" value="Dup_hybrid_motif"/>
</dbReference>
<dbReference type="SUPFAM" id="SSF51261">
    <property type="entry name" value="Duplicated hybrid motif"/>
    <property type="match status" value="1"/>
</dbReference>
<feature type="signal peptide" evidence="1">
    <location>
        <begin position="1"/>
        <end position="27"/>
    </location>
</feature>
<dbReference type="CDD" id="cd12797">
    <property type="entry name" value="M23_peptidase"/>
    <property type="match status" value="1"/>
</dbReference>
<keyword evidence="3" id="KW-0378">Hydrolase</keyword>
<organism evidence="3 4">
    <name type="scientific">Conexibacter stalactiti</name>
    <dbReference type="NCBI Taxonomy" id="1940611"/>
    <lineage>
        <taxon>Bacteria</taxon>
        <taxon>Bacillati</taxon>
        <taxon>Actinomycetota</taxon>
        <taxon>Thermoleophilia</taxon>
        <taxon>Solirubrobacterales</taxon>
        <taxon>Conexibacteraceae</taxon>
        <taxon>Conexibacter</taxon>
    </lineage>
</organism>
<dbReference type="InterPro" id="IPR050570">
    <property type="entry name" value="Cell_wall_metabolism_enzyme"/>
</dbReference>
<reference evidence="4" key="1">
    <citation type="submission" date="2023-07" db="EMBL/GenBank/DDBJ databases">
        <title>Conexibacter stalactiti sp. nov., isolated from stalactites in a lava cave and emended description of the genus Conexibacter.</title>
        <authorList>
            <person name="Lee S.D."/>
        </authorList>
    </citation>
    <scope>NUCLEOTIDE SEQUENCE [LARGE SCALE GENOMIC DNA]</scope>
    <source>
        <strain evidence="4">KCTC 39840</strain>
    </source>
</reference>
<keyword evidence="4" id="KW-1185">Reference proteome</keyword>
<reference evidence="3 4" key="2">
    <citation type="submission" date="2023-10" db="EMBL/GenBank/DDBJ databases">
        <authorList>
            <person name="Han X.F."/>
        </authorList>
    </citation>
    <scope>NUCLEOTIDE SEQUENCE [LARGE SCALE GENOMIC DNA]</scope>
    <source>
        <strain evidence="3 4">KCTC 39840</strain>
    </source>
</reference>
<dbReference type="EMBL" id="JAWSTH010000010">
    <property type="protein sequence ID" value="MDW5593960.1"/>
    <property type="molecule type" value="Genomic_DNA"/>
</dbReference>
<protein>
    <submittedName>
        <fullName evidence="3">M23 family metallopeptidase</fullName>
        <ecNumber evidence="3">3.4.-.-</ecNumber>
    </submittedName>
</protein>
<dbReference type="EC" id="3.4.-.-" evidence="3"/>
<dbReference type="InterPro" id="IPR013783">
    <property type="entry name" value="Ig-like_fold"/>
</dbReference>
<evidence type="ECO:0000259" key="2">
    <source>
        <dbReference type="Pfam" id="PF01551"/>
    </source>
</evidence>
<evidence type="ECO:0000256" key="1">
    <source>
        <dbReference type="SAM" id="SignalP"/>
    </source>
</evidence>
<evidence type="ECO:0000313" key="3">
    <source>
        <dbReference type="EMBL" id="MDW5593960.1"/>
    </source>
</evidence>
<name>A0ABU4HN33_9ACTN</name>
<dbReference type="Pfam" id="PF01551">
    <property type="entry name" value="Peptidase_M23"/>
    <property type="match status" value="1"/>
</dbReference>
<proteinExistence type="predicted"/>
<dbReference type="PANTHER" id="PTHR21666:SF270">
    <property type="entry name" value="MUREIN HYDROLASE ACTIVATOR ENVC"/>
    <property type="match status" value="1"/>
</dbReference>
<dbReference type="PANTHER" id="PTHR21666">
    <property type="entry name" value="PEPTIDASE-RELATED"/>
    <property type="match status" value="1"/>
</dbReference>
<dbReference type="GO" id="GO:0016787">
    <property type="term" value="F:hydrolase activity"/>
    <property type="evidence" value="ECO:0007669"/>
    <property type="project" value="UniProtKB-KW"/>
</dbReference>
<evidence type="ECO:0000313" key="4">
    <source>
        <dbReference type="Proteomes" id="UP001284601"/>
    </source>
</evidence>
<feature type="chain" id="PRO_5046511442" evidence="1">
    <location>
        <begin position="28"/>
        <end position="434"/>
    </location>
</feature>
<dbReference type="Proteomes" id="UP001284601">
    <property type="component" value="Unassembled WGS sequence"/>
</dbReference>
<dbReference type="RefSeq" id="WP_318596217.1">
    <property type="nucleotide sequence ID" value="NZ_JAWSTH010000010.1"/>
</dbReference>
<keyword evidence="1" id="KW-0732">Signal</keyword>